<accession>A0A7D8Z5F3</accession>
<evidence type="ECO:0000256" key="3">
    <source>
        <dbReference type="ARBA" id="ARBA00022490"/>
    </source>
</evidence>
<dbReference type="PANTHER" id="PTHR10889:SF1">
    <property type="entry name" value="DEOXYRIBOSE-PHOSPHATE ALDOLASE"/>
    <property type="match status" value="1"/>
</dbReference>
<dbReference type="SMART" id="SM01133">
    <property type="entry name" value="DeoC"/>
    <property type="match status" value="1"/>
</dbReference>
<evidence type="ECO:0000256" key="5">
    <source>
        <dbReference type="ARBA" id="ARBA00023270"/>
    </source>
</evidence>
<dbReference type="UniPathway" id="UPA00002">
    <property type="reaction ID" value="UER00468"/>
</dbReference>
<evidence type="ECO:0000313" key="9">
    <source>
        <dbReference type="Proteomes" id="UP000481288"/>
    </source>
</evidence>
<dbReference type="GO" id="GO:0004139">
    <property type="term" value="F:deoxyribose-phosphate aldolase activity"/>
    <property type="evidence" value="ECO:0007669"/>
    <property type="project" value="UniProtKB-EC"/>
</dbReference>
<evidence type="ECO:0000313" key="8">
    <source>
        <dbReference type="EMBL" id="TVY53196.1"/>
    </source>
</evidence>
<dbReference type="GO" id="GO:0009264">
    <property type="term" value="P:deoxyribonucleotide catabolic process"/>
    <property type="evidence" value="ECO:0007669"/>
    <property type="project" value="InterPro"/>
</dbReference>
<keyword evidence="9" id="KW-1185">Reference proteome</keyword>
<evidence type="ECO:0000256" key="1">
    <source>
        <dbReference type="ARBA" id="ARBA00010936"/>
    </source>
</evidence>
<reference evidence="8 9" key="1">
    <citation type="submission" date="2018-05" db="EMBL/GenBank/DDBJ databases">
        <title>Whole genome sequencing for identification of molecular markers to develop diagnostic detection tools for the regulated plant pathogen Lachnellula willkommii.</title>
        <authorList>
            <person name="Giroux E."/>
            <person name="Bilodeau G."/>
        </authorList>
    </citation>
    <scope>NUCLEOTIDE SEQUENCE [LARGE SCALE GENOMIC DNA]</scope>
    <source>
        <strain evidence="8 9">CBS 625.97</strain>
    </source>
</reference>
<dbReference type="GO" id="GO:0005737">
    <property type="term" value="C:cytoplasm"/>
    <property type="evidence" value="ECO:0007669"/>
    <property type="project" value="InterPro"/>
</dbReference>
<dbReference type="GO" id="GO:0046386">
    <property type="term" value="P:deoxyribose phosphate catabolic process"/>
    <property type="evidence" value="ECO:0007669"/>
    <property type="project" value="UniProtKB-UniPathway"/>
</dbReference>
<dbReference type="OrthoDB" id="70823at2759"/>
<dbReference type="PIRSF" id="PIRSF001357">
    <property type="entry name" value="DeoC"/>
    <property type="match status" value="1"/>
</dbReference>
<dbReference type="InterPro" id="IPR013785">
    <property type="entry name" value="Aldolase_TIM"/>
</dbReference>
<dbReference type="InterPro" id="IPR002915">
    <property type="entry name" value="DeoC/FbaB/LacD_aldolase"/>
</dbReference>
<protein>
    <recommendedName>
        <fullName evidence="2">deoxyribose-phosphate aldolase</fullName>
        <ecNumber evidence="2">4.1.2.4</ecNumber>
    </recommendedName>
    <alternativeName>
        <fullName evidence="6">2-deoxy-D-ribose 5-phosphate aldolase</fullName>
    </alternativeName>
</protein>
<dbReference type="Proteomes" id="UP000481288">
    <property type="component" value="Unassembled WGS sequence"/>
</dbReference>
<dbReference type="HAMAP" id="MF_00114">
    <property type="entry name" value="DeoC_type1"/>
    <property type="match status" value="1"/>
</dbReference>
<dbReference type="EC" id="4.1.2.4" evidence="2"/>
<comment type="similarity">
    <text evidence="1">Belongs to the DeoC/FbaB aldolase family. DeoC type 1 subfamily.</text>
</comment>
<dbReference type="GO" id="GO:0016052">
    <property type="term" value="P:carbohydrate catabolic process"/>
    <property type="evidence" value="ECO:0007669"/>
    <property type="project" value="TreeGrafter"/>
</dbReference>
<evidence type="ECO:0000256" key="4">
    <source>
        <dbReference type="ARBA" id="ARBA00023239"/>
    </source>
</evidence>
<proteinExistence type="inferred from homology"/>
<dbReference type="PANTHER" id="PTHR10889">
    <property type="entry name" value="DEOXYRIBOSE-PHOSPHATE ALDOLASE"/>
    <property type="match status" value="1"/>
</dbReference>
<comment type="catalytic activity">
    <reaction evidence="7">
        <text>2-deoxy-D-ribose 5-phosphate = D-glyceraldehyde 3-phosphate + acetaldehyde</text>
        <dbReference type="Rhea" id="RHEA:12821"/>
        <dbReference type="ChEBI" id="CHEBI:15343"/>
        <dbReference type="ChEBI" id="CHEBI:59776"/>
        <dbReference type="ChEBI" id="CHEBI:62877"/>
        <dbReference type="EC" id="4.1.2.4"/>
    </reaction>
</comment>
<comment type="caution">
    <text evidence="8">The sequence shown here is derived from an EMBL/GenBank/DDBJ whole genome shotgun (WGS) entry which is preliminary data.</text>
</comment>
<dbReference type="EMBL" id="QGMG01000490">
    <property type="protein sequence ID" value="TVY53196.1"/>
    <property type="molecule type" value="Genomic_DNA"/>
</dbReference>
<keyword evidence="3" id="KW-0963">Cytoplasm</keyword>
<keyword evidence="4" id="KW-0456">Lyase</keyword>
<sequence>MAGRPTTINISFPSLAKMIDHSLLHPTMTDDEVLAGLETSKKYNVATACVKPYHILFAKKHLAGTGVLVCPVIGFPHGGSTPEVKVFEAKRAVYEGGKEVDYVINIGRVRSGKWEFVKHEISRVNEMVVEDGAILKVIFENEYLTEYEIIKLCNICTEVGVAYVETSTSYGFYKPTSGDYDYKRAAISRLELMRKHVGPDVKIKAVGDVRTLDDLLRMRALGVSRVGTTDTAAILEEAIHRGMGTESRSVEVNWDRF</sequence>
<name>A0A7D8Z5F3_9HELO</name>
<dbReference type="Gene3D" id="3.20.20.70">
    <property type="entry name" value="Aldolase class I"/>
    <property type="match status" value="1"/>
</dbReference>
<dbReference type="CDD" id="cd00959">
    <property type="entry name" value="DeoC"/>
    <property type="match status" value="1"/>
</dbReference>
<dbReference type="NCBIfam" id="TIGR00126">
    <property type="entry name" value="deoC"/>
    <property type="match status" value="1"/>
</dbReference>
<gene>
    <name evidence="8" type="primary">deoC</name>
    <name evidence="8" type="ORF">LCER1_G004517</name>
</gene>
<dbReference type="InterPro" id="IPR028581">
    <property type="entry name" value="DeoC_typeI"/>
</dbReference>
<keyword evidence="5" id="KW-0704">Schiff base</keyword>
<dbReference type="SUPFAM" id="SSF51569">
    <property type="entry name" value="Aldolase"/>
    <property type="match status" value="1"/>
</dbReference>
<dbReference type="AlphaFoldDB" id="A0A7D8Z5F3"/>
<evidence type="ECO:0000256" key="6">
    <source>
        <dbReference type="ARBA" id="ARBA00032755"/>
    </source>
</evidence>
<evidence type="ECO:0000256" key="7">
    <source>
        <dbReference type="ARBA" id="ARBA00048791"/>
    </source>
</evidence>
<organism evidence="8 9">
    <name type="scientific">Lachnellula cervina</name>
    <dbReference type="NCBI Taxonomy" id="1316786"/>
    <lineage>
        <taxon>Eukaryota</taxon>
        <taxon>Fungi</taxon>
        <taxon>Dikarya</taxon>
        <taxon>Ascomycota</taxon>
        <taxon>Pezizomycotina</taxon>
        <taxon>Leotiomycetes</taxon>
        <taxon>Helotiales</taxon>
        <taxon>Lachnaceae</taxon>
        <taxon>Lachnellula</taxon>
    </lineage>
</organism>
<dbReference type="InterPro" id="IPR011343">
    <property type="entry name" value="DeoC"/>
</dbReference>
<evidence type="ECO:0000256" key="2">
    <source>
        <dbReference type="ARBA" id="ARBA00012515"/>
    </source>
</evidence>